<evidence type="ECO:0000256" key="1">
    <source>
        <dbReference type="SAM" id="MobiDB-lite"/>
    </source>
</evidence>
<dbReference type="Proteomes" id="UP001457282">
    <property type="component" value="Unassembled WGS sequence"/>
</dbReference>
<dbReference type="EMBL" id="JBEDUW010000001">
    <property type="protein sequence ID" value="KAK9951170.1"/>
    <property type="molecule type" value="Genomic_DNA"/>
</dbReference>
<name>A0AAW1YR46_RUBAR</name>
<sequence length="104" mass="10805">MVESTATWKACGRAVGSIGAAPQGSDGKGKVGSTTALLALRMRPGNCMGSGVYDMASSFSYFQFTVMCLGFLGRSGHVHLKRGMAVSKSAAAEEEASLGSPRRR</sequence>
<gene>
    <name evidence="2" type="ORF">M0R45_006628</name>
</gene>
<comment type="caution">
    <text evidence="2">The sequence shown here is derived from an EMBL/GenBank/DDBJ whole genome shotgun (WGS) entry which is preliminary data.</text>
</comment>
<proteinExistence type="predicted"/>
<keyword evidence="3" id="KW-1185">Reference proteome</keyword>
<organism evidence="2 3">
    <name type="scientific">Rubus argutus</name>
    <name type="common">Southern blackberry</name>
    <dbReference type="NCBI Taxonomy" id="59490"/>
    <lineage>
        <taxon>Eukaryota</taxon>
        <taxon>Viridiplantae</taxon>
        <taxon>Streptophyta</taxon>
        <taxon>Embryophyta</taxon>
        <taxon>Tracheophyta</taxon>
        <taxon>Spermatophyta</taxon>
        <taxon>Magnoliopsida</taxon>
        <taxon>eudicotyledons</taxon>
        <taxon>Gunneridae</taxon>
        <taxon>Pentapetalae</taxon>
        <taxon>rosids</taxon>
        <taxon>fabids</taxon>
        <taxon>Rosales</taxon>
        <taxon>Rosaceae</taxon>
        <taxon>Rosoideae</taxon>
        <taxon>Rosoideae incertae sedis</taxon>
        <taxon>Rubus</taxon>
    </lineage>
</organism>
<accession>A0AAW1YR46</accession>
<dbReference type="AlphaFoldDB" id="A0AAW1YR46"/>
<evidence type="ECO:0000313" key="3">
    <source>
        <dbReference type="Proteomes" id="UP001457282"/>
    </source>
</evidence>
<protein>
    <submittedName>
        <fullName evidence="2">Uncharacterized protein</fullName>
    </submittedName>
</protein>
<feature type="region of interest" description="Disordered" evidence="1">
    <location>
        <begin position="85"/>
        <end position="104"/>
    </location>
</feature>
<reference evidence="2 3" key="1">
    <citation type="journal article" date="2023" name="G3 (Bethesda)">
        <title>A chromosome-length genome assembly and annotation of blackberry (Rubus argutus, cv. 'Hillquist').</title>
        <authorList>
            <person name="Bruna T."/>
            <person name="Aryal R."/>
            <person name="Dudchenko O."/>
            <person name="Sargent D.J."/>
            <person name="Mead D."/>
            <person name="Buti M."/>
            <person name="Cavallini A."/>
            <person name="Hytonen T."/>
            <person name="Andres J."/>
            <person name="Pham M."/>
            <person name="Weisz D."/>
            <person name="Mascagni F."/>
            <person name="Usai G."/>
            <person name="Natali L."/>
            <person name="Bassil N."/>
            <person name="Fernandez G.E."/>
            <person name="Lomsadze A."/>
            <person name="Armour M."/>
            <person name="Olukolu B."/>
            <person name="Poorten T."/>
            <person name="Britton C."/>
            <person name="Davik J."/>
            <person name="Ashrafi H."/>
            <person name="Aiden E.L."/>
            <person name="Borodovsky M."/>
            <person name="Worthington M."/>
        </authorList>
    </citation>
    <scope>NUCLEOTIDE SEQUENCE [LARGE SCALE GENOMIC DNA]</scope>
    <source>
        <strain evidence="2">PI 553951</strain>
    </source>
</reference>
<evidence type="ECO:0000313" key="2">
    <source>
        <dbReference type="EMBL" id="KAK9951170.1"/>
    </source>
</evidence>